<gene>
    <name evidence="1" type="ORF">CKW00_00025</name>
</gene>
<reference evidence="1 2" key="1">
    <citation type="submission" date="2017-08" db="EMBL/GenBank/DDBJ databases">
        <title>Salimicrobium alkalisoli sp. nov., isolated from saline alkaline soil.</title>
        <authorList>
            <person name="Zhang G."/>
            <person name="Xiong Q."/>
        </authorList>
    </citation>
    <scope>NUCLEOTIDE SEQUENCE [LARGE SCALE GENOMIC DNA]</scope>
    <source>
        <strain evidence="1 2">WN024</strain>
    </source>
</reference>
<keyword evidence="2" id="KW-1185">Reference proteome</keyword>
<sequence length="70" mass="8169">MKVKIKIDHEGKYHYDTSHYCKSSTQAGPYISSSQRLDTETEAMEYAVQQVTVFFAVMDEELVWVPNEDY</sequence>
<organism evidence="1 2">
    <name type="scientific">Salimicrobium humidisoli</name>
    <dbReference type="NCBI Taxonomy" id="2029857"/>
    <lineage>
        <taxon>Bacteria</taxon>
        <taxon>Bacillati</taxon>
        <taxon>Bacillota</taxon>
        <taxon>Bacilli</taxon>
        <taxon>Bacillales</taxon>
        <taxon>Bacillaceae</taxon>
        <taxon>Salimicrobium</taxon>
    </lineage>
</organism>
<evidence type="ECO:0000313" key="2">
    <source>
        <dbReference type="Proteomes" id="UP000217561"/>
    </source>
</evidence>
<protein>
    <submittedName>
        <fullName evidence="1">Uncharacterized protein</fullName>
    </submittedName>
</protein>
<dbReference type="RefSeq" id="WP_095820814.1">
    <property type="nucleotide sequence ID" value="NZ_NSGH01000001.1"/>
</dbReference>
<proteinExistence type="predicted"/>
<name>A0ABX4HV10_9BACI</name>
<comment type="caution">
    <text evidence="1">The sequence shown here is derived from an EMBL/GenBank/DDBJ whole genome shotgun (WGS) entry which is preliminary data.</text>
</comment>
<dbReference type="Proteomes" id="UP000217561">
    <property type="component" value="Unassembled WGS sequence"/>
</dbReference>
<accession>A0ABX4HV10</accession>
<dbReference type="EMBL" id="NSGH01000001">
    <property type="protein sequence ID" value="PBB06883.1"/>
    <property type="molecule type" value="Genomic_DNA"/>
</dbReference>
<evidence type="ECO:0000313" key="1">
    <source>
        <dbReference type="EMBL" id="PBB06883.1"/>
    </source>
</evidence>